<dbReference type="OrthoDB" id="8005241at2759"/>
<name>B4IXG9_DROGR</name>
<keyword evidence="2" id="KW-1185">Reference proteome</keyword>
<dbReference type="HOGENOM" id="CLU_1857347_0_0_1"/>
<dbReference type="GO" id="GO:0070652">
    <property type="term" value="C:HAUS complex"/>
    <property type="evidence" value="ECO:0007669"/>
    <property type="project" value="EnsemblMetazoa"/>
</dbReference>
<dbReference type="OMA" id="YRHRVEH"/>
<dbReference type="Proteomes" id="UP000001070">
    <property type="component" value="Unassembled WGS sequence"/>
</dbReference>
<accession>B4IXG9</accession>
<gene>
    <name evidence="1" type="primary">Dgri\GH15217</name>
    <name evidence="1" type="ORF">Dgri_GH15217</name>
</gene>
<dbReference type="GO" id="GO:0090221">
    <property type="term" value="P:mitotic spindle-templated microtubule nucleation"/>
    <property type="evidence" value="ECO:0007669"/>
    <property type="project" value="EnsemblMetazoa"/>
</dbReference>
<dbReference type="InParanoid" id="B4IXG9"/>
<evidence type="ECO:0000313" key="2">
    <source>
        <dbReference type="Proteomes" id="UP000001070"/>
    </source>
</evidence>
<dbReference type="FunCoup" id="B4IXG9">
    <property type="interactions" value="35"/>
</dbReference>
<evidence type="ECO:0000313" key="1">
    <source>
        <dbReference type="EMBL" id="EDV96406.1"/>
    </source>
</evidence>
<dbReference type="SMR" id="B4IXG9"/>
<organism evidence="2">
    <name type="scientific">Drosophila grimshawi</name>
    <name type="common">Hawaiian fruit fly</name>
    <name type="synonym">Idiomyia grimshawi</name>
    <dbReference type="NCBI Taxonomy" id="7222"/>
    <lineage>
        <taxon>Eukaryota</taxon>
        <taxon>Metazoa</taxon>
        <taxon>Ecdysozoa</taxon>
        <taxon>Arthropoda</taxon>
        <taxon>Hexapoda</taxon>
        <taxon>Insecta</taxon>
        <taxon>Pterygota</taxon>
        <taxon>Neoptera</taxon>
        <taxon>Endopterygota</taxon>
        <taxon>Diptera</taxon>
        <taxon>Brachycera</taxon>
        <taxon>Muscomorpha</taxon>
        <taxon>Ephydroidea</taxon>
        <taxon>Drosophilidae</taxon>
        <taxon>Drosophila</taxon>
        <taxon>Hawaiian Drosophila</taxon>
    </lineage>
</organism>
<proteinExistence type="predicted"/>
<dbReference type="EMBL" id="CH916366">
    <property type="protein sequence ID" value="EDV96406.1"/>
    <property type="molecule type" value="Genomic_DNA"/>
</dbReference>
<dbReference type="AlphaFoldDB" id="B4IXG9"/>
<dbReference type="PhylomeDB" id="B4IXG9"/>
<dbReference type="eggNOG" id="ENOG502TC0W">
    <property type="taxonomic scope" value="Eukaryota"/>
</dbReference>
<dbReference type="KEGG" id="dgr:6557903"/>
<sequence length="150" mass="16518">MSETIDELLAGLAAARQTMQRQIDKIGEIMEKSNSTLLHIESQNTNLQLPLTTTATTAQNVYNVSANCQQSVVKILLQFQQLIKQTAGGDSNADGQSVLNSCLSSRQRIEFLGSSVRKLVGLCDIIAQLKESVEVEQQLNTDEEDELYSE</sequence>
<dbReference type="STRING" id="7222.B4IXG9"/>
<protein>
    <submittedName>
        <fullName evidence="1">GH15217</fullName>
    </submittedName>
</protein>
<reference evidence="1 2" key="1">
    <citation type="journal article" date="2007" name="Nature">
        <title>Evolution of genes and genomes on the Drosophila phylogeny.</title>
        <authorList>
            <consortium name="Drosophila 12 Genomes Consortium"/>
            <person name="Clark A.G."/>
            <person name="Eisen M.B."/>
            <person name="Smith D.R."/>
            <person name="Bergman C.M."/>
            <person name="Oliver B."/>
            <person name="Markow T.A."/>
            <person name="Kaufman T.C."/>
            <person name="Kellis M."/>
            <person name="Gelbart W."/>
            <person name="Iyer V.N."/>
            <person name="Pollard D.A."/>
            <person name="Sackton T.B."/>
            <person name="Larracuente A.M."/>
            <person name="Singh N.D."/>
            <person name="Abad J.P."/>
            <person name="Abt D.N."/>
            <person name="Adryan B."/>
            <person name="Aguade M."/>
            <person name="Akashi H."/>
            <person name="Anderson W.W."/>
            <person name="Aquadro C.F."/>
            <person name="Ardell D.H."/>
            <person name="Arguello R."/>
            <person name="Artieri C.G."/>
            <person name="Barbash D.A."/>
            <person name="Barker D."/>
            <person name="Barsanti P."/>
            <person name="Batterham P."/>
            <person name="Batzoglou S."/>
            <person name="Begun D."/>
            <person name="Bhutkar A."/>
            <person name="Blanco E."/>
            <person name="Bosak S.A."/>
            <person name="Bradley R.K."/>
            <person name="Brand A.D."/>
            <person name="Brent M.R."/>
            <person name="Brooks A.N."/>
            <person name="Brown R.H."/>
            <person name="Butlin R.K."/>
            <person name="Caggese C."/>
            <person name="Calvi B.R."/>
            <person name="Bernardo de Carvalho A."/>
            <person name="Caspi A."/>
            <person name="Castrezana S."/>
            <person name="Celniker S.E."/>
            <person name="Chang J.L."/>
            <person name="Chapple C."/>
            <person name="Chatterji S."/>
            <person name="Chinwalla A."/>
            <person name="Civetta A."/>
            <person name="Clifton S.W."/>
            <person name="Comeron J.M."/>
            <person name="Costello J.C."/>
            <person name="Coyne J.A."/>
            <person name="Daub J."/>
            <person name="David R.G."/>
            <person name="Delcher A.L."/>
            <person name="Delehaunty K."/>
            <person name="Do C.B."/>
            <person name="Ebling H."/>
            <person name="Edwards K."/>
            <person name="Eickbush T."/>
            <person name="Evans J.D."/>
            <person name="Filipski A."/>
            <person name="Findeiss S."/>
            <person name="Freyhult E."/>
            <person name="Fulton L."/>
            <person name="Fulton R."/>
            <person name="Garcia A.C."/>
            <person name="Gardiner A."/>
            <person name="Garfield D.A."/>
            <person name="Garvin B.E."/>
            <person name="Gibson G."/>
            <person name="Gilbert D."/>
            <person name="Gnerre S."/>
            <person name="Godfrey J."/>
            <person name="Good R."/>
            <person name="Gotea V."/>
            <person name="Gravely B."/>
            <person name="Greenberg A.J."/>
            <person name="Griffiths-Jones S."/>
            <person name="Gross S."/>
            <person name="Guigo R."/>
            <person name="Gustafson E.A."/>
            <person name="Haerty W."/>
            <person name="Hahn M.W."/>
            <person name="Halligan D.L."/>
            <person name="Halpern A.L."/>
            <person name="Halter G.M."/>
            <person name="Han M.V."/>
            <person name="Heger A."/>
            <person name="Hillier L."/>
            <person name="Hinrichs A.S."/>
            <person name="Holmes I."/>
            <person name="Hoskins R.A."/>
            <person name="Hubisz M.J."/>
            <person name="Hultmark D."/>
            <person name="Huntley M.A."/>
            <person name="Jaffe D.B."/>
            <person name="Jagadeeshan S."/>
            <person name="Jeck W.R."/>
            <person name="Johnson J."/>
            <person name="Jones C.D."/>
            <person name="Jordan W.C."/>
            <person name="Karpen G.H."/>
            <person name="Kataoka E."/>
            <person name="Keightley P.D."/>
            <person name="Kheradpour P."/>
            <person name="Kirkness E.F."/>
            <person name="Koerich L.B."/>
            <person name="Kristiansen K."/>
            <person name="Kudrna D."/>
            <person name="Kulathinal R.J."/>
            <person name="Kumar S."/>
            <person name="Kwok R."/>
            <person name="Lander E."/>
            <person name="Langley C.H."/>
            <person name="Lapoint R."/>
            <person name="Lazzaro B.P."/>
            <person name="Lee S.J."/>
            <person name="Levesque L."/>
            <person name="Li R."/>
            <person name="Lin C.F."/>
            <person name="Lin M.F."/>
            <person name="Lindblad-Toh K."/>
            <person name="Llopart A."/>
            <person name="Long M."/>
            <person name="Low L."/>
            <person name="Lozovsky E."/>
            <person name="Lu J."/>
            <person name="Luo M."/>
            <person name="Machado C.A."/>
            <person name="Makalowski W."/>
            <person name="Marzo M."/>
            <person name="Matsuda M."/>
            <person name="Matzkin L."/>
            <person name="McAllister B."/>
            <person name="McBride C.S."/>
            <person name="McKernan B."/>
            <person name="McKernan K."/>
            <person name="Mendez-Lago M."/>
            <person name="Minx P."/>
            <person name="Mollenhauer M.U."/>
            <person name="Montooth K."/>
            <person name="Mount S.M."/>
            <person name="Mu X."/>
            <person name="Myers E."/>
            <person name="Negre B."/>
            <person name="Newfeld S."/>
            <person name="Nielsen R."/>
            <person name="Noor M.A."/>
            <person name="O'Grady P."/>
            <person name="Pachter L."/>
            <person name="Papaceit M."/>
            <person name="Parisi M.J."/>
            <person name="Parisi M."/>
            <person name="Parts L."/>
            <person name="Pedersen J.S."/>
            <person name="Pesole G."/>
            <person name="Phillippy A.M."/>
            <person name="Ponting C.P."/>
            <person name="Pop M."/>
            <person name="Porcelli D."/>
            <person name="Powell J.R."/>
            <person name="Prohaska S."/>
            <person name="Pruitt K."/>
            <person name="Puig M."/>
            <person name="Quesneville H."/>
            <person name="Ram K.R."/>
            <person name="Rand D."/>
            <person name="Rasmussen M.D."/>
            <person name="Reed L.K."/>
            <person name="Reenan R."/>
            <person name="Reily A."/>
            <person name="Remington K.A."/>
            <person name="Rieger T.T."/>
            <person name="Ritchie M.G."/>
            <person name="Robin C."/>
            <person name="Rogers Y.H."/>
            <person name="Rohde C."/>
            <person name="Rozas J."/>
            <person name="Rubenfield M.J."/>
            <person name="Ruiz A."/>
            <person name="Russo S."/>
            <person name="Salzberg S.L."/>
            <person name="Sanchez-Gracia A."/>
            <person name="Saranga D.J."/>
            <person name="Sato H."/>
            <person name="Schaeffer S.W."/>
            <person name="Schatz M.C."/>
            <person name="Schlenke T."/>
            <person name="Schwartz R."/>
            <person name="Segarra C."/>
            <person name="Singh R.S."/>
            <person name="Sirot L."/>
            <person name="Sirota M."/>
            <person name="Sisneros N.B."/>
            <person name="Smith C.D."/>
            <person name="Smith T.F."/>
            <person name="Spieth J."/>
            <person name="Stage D.E."/>
            <person name="Stark A."/>
            <person name="Stephan W."/>
            <person name="Strausberg R.L."/>
            <person name="Strempel S."/>
            <person name="Sturgill D."/>
            <person name="Sutton G."/>
            <person name="Sutton G.G."/>
            <person name="Tao W."/>
            <person name="Teichmann S."/>
            <person name="Tobari Y.N."/>
            <person name="Tomimura Y."/>
            <person name="Tsolas J.M."/>
            <person name="Valente V.L."/>
            <person name="Venter E."/>
            <person name="Venter J.C."/>
            <person name="Vicario S."/>
            <person name="Vieira F.G."/>
            <person name="Vilella A.J."/>
            <person name="Villasante A."/>
            <person name="Walenz B."/>
            <person name="Wang J."/>
            <person name="Wasserman M."/>
            <person name="Watts T."/>
            <person name="Wilson D."/>
            <person name="Wilson R.K."/>
            <person name="Wing R.A."/>
            <person name="Wolfner M.F."/>
            <person name="Wong A."/>
            <person name="Wong G.K."/>
            <person name="Wu C.I."/>
            <person name="Wu G."/>
            <person name="Yamamoto D."/>
            <person name="Yang H.P."/>
            <person name="Yang S.P."/>
            <person name="Yorke J.A."/>
            <person name="Yoshida K."/>
            <person name="Zdobnov E."/>
            <person name="Zhang P."/>
            <person name="Zhang Y."/>
            <person name="Zimin A.V."/>
            <person name="Baldwin J."/>
            <person name="Abdouelleil A."/>
            <person name="Abdulkadir J."/>
            <person name="Abebe A."/>
            <person name="Abera B."/>
            <person name="Abreu J."/>
            <person name="Acer S.C."/>
            <person name="Aftuck L."/>
            <person name="Alexander A."/>
            <person name="An P."/>
            <person name="Anderson E."/>
            <person name="Anderson S."/>
            <person name="Arachi H."/>
            <person name="Azer M."/>
            <person name="Bachantsang P."/>
            <person name="Barry A."/>
            <person name="Bayul T."/>
            <person name="Berlin A."/>
            <person name="Bessette D."/>
            <person name="Bloom T."/>
            <person name="Blye J."/>
            <person name="Boguslavskiy L."/>
            <person name="Bonnet C."/>
            <person name="Boukhgalter B."/>
            <person name="Bourzgui I."/>
            <person name="Brown A."/>
            <person name="Cahill P."/>
            <person name="Channer S."/>
            <person name="Cheshatsang Y."/>
            <person name="Chuda L."/>
            <person name="Citroen M."/>
            <person name="Collymore A."/>
            <person name="Cooke P."/>
            <person name="Costello M."/>
            <person name="D'Aco K."/>
            <person name="Daza R."/>
            <person name="De Haan G."/>
            <person name="DeGray S."/>
            <person name="DeMaso C."/>
            <person name="Dhargay N."/>
            <person name="Dooley K."/>
            <person name="Dooley E."/>
            <person name="Doricent M."/>
            <person name="Dorje P."/>
            <person name="Dorjee K."/>
            <person name="Dupes A."/>
            <person name="Elong R."/>
            <person name="Falk J."/>
            <person name="Farina A."/>
            <person name="Faro S."/>
            <person name="Ferguson D."/>
            <person name="Fisher S."/>
            <person name="Foley C.D."/>
            <person name="Franke A."/>
            <person name="Friedrich D."/>
            <person name="Gadbois L."/>
            <person name="Gearin G."/>
            <person name="Gearin C.R."/>
            <person name="Giannoukos G."/>
            <person name="Goode T."/>
            <person name="Graham J."/>
            <person name="Grandbois E."/>
            <person name="Grewal S."/>
            <person name="Gyaltsen K."/>
            <person name="Hafez N."/>
            <person name="Hagos B."/>
            <person name="Hall J."/>
            <person name="Henson C."/>
            <person name="Hollinger A."/>
            <person name="Honan T."/>
            <person name="Huard M.D."/>
            <person name="Hughes L."/>
            <person name="Hurhula B."/>
            <person name="Husby M.E."/>
            <person name="Kamat A."/>
            <person name="Kanga B."/>
            <person name="Kashin S."/>
            <person name="Khazanovich D."/>
            <person name="Kisner P."/>
            <person name="Lance K."/>
            <person name="Lara M."/>
            <person name="Lee W."/>
            <person name="Lennon N."/>
            <person name="Letendre F."/>
            <person name="LeVine R."/>
            <person name="Lipovsky A."/>
            <person name="Liu X."/>
            <person name="Liu J."/>
            <person name="Liu S."/>
            <person name="Lokyitsang T."/>
            <person name="Lokyitsang Y."/>
            <person name="Lubonja R."/>
            <person name="Lui A."/>
            <person name="MacDonald P."/>
            <person name="Magnisalis V."/>
            <person name="Maru K."/>
            <person name="Matthews C."/>
            <person name="McCusker W."/>
            <person name="McDonough S."/>
            <person name="Mehta T."/>
            <person name="Meldrim J."/>
            <person name="Meneus L."/>
            <person name="Mihai O."/>
            <person name="Mihalev A."/>
            <person name="Mihova T."/>
            <person name="Mittelman R."/>
            <person name="Mlenga V."/>
            <person name="Montmayeur A."/>
            <person name="Mulrain L."/>
            <person name="Navidi A."/>
            <person name="Naylor J."/>
            <person name="Negash T."/>
            <person name="Nguyen T."/>
            <person name="Nguyen N."/>
            <person name="Nicol R."/>
            <person name="Norbu C."/>
            <person name="Norbu N."/>
            <person name="Novod N."/>
            <person name="O'Neill B."/>
            <person name="Osman S."/>
            <person name="Markiewicz E."/>
            <person name="Oyono O.L."/>
            <person name="Patti C."/>
            <person name="Phunkhang P."/>
            <person name="Pierre F."/>
            <person name="Priest M."/>
            <person name="Raghuraman S."/>
            <person name="Rege F."/>
            <person name="Reyes R."/>
            <person name="Rise C."/>
            <person name="Rogov P."/>
            <person name="Ross K."/>
            <person name="Ryan E."/>
            <person name="Settipalli S."/>
            <person name="Shea T."/>
            <person name="Sherpa N."/>
            <person name="Shi L."/>
            <person name="Shih D."/>
            <person name="Sparrow T."/>
            <person name="Spaulding J."/>
            <person name="Stalker J."/>
            <person name="Stange-Thomann N."/>
            <person name="Stavropoulos S."/>
            <person name="Stone C."/>
            <person name="Strader C."/>
            <person name="Tesfaye S."/>
            <person name="Thomson T."/>
            <person name="Thoulutsang Y."/>
            <person name="Thoulutsang D."/>
            <person name="Topham K."/>
            <person name="Topping I."/>
            <person name="Tsamla T."/>
            <person name="Vassiliev H."/>
            <person name="Vo A."/>
            <person name="Wangchuk T."/>
            <person name="Wangdi T."/>
            <person name="Weiand M."/>
            <person name="Wilkinson J."/>
            <person name="Wilson A."/>
            <person name="Yadav S."/>
            <person name="Young G."/>
            <person name="Yu Q."/>
            <person name="Zembek L."/>
            <person name="Zhong D."/>
            <person name="Zimmer A."/>
            <person name="Zwirko Z."/>
            <person name="Jaffe D.B."/>
            <person name="Alvarez P."/>
            <person name="Brockman W."/>
            <person name="Butler J."/>
            <person name="Chin C."/>
            <person name="Gnerre S."/>
            <person name="Grabherr M."/>
            <person name="Kleber M."/>
            <person name="Mauceli E."/>
            <person name="MacCallum I."/>
        </authorList>
    </citation>
    <scope>NUCLEOTIDE SEQUENCE [LARGE SCALE GENOMIC DNA]</scope>
    <source>
        <strain evidence="2">Tucson 15287-2541.00</strain>
    </source>
</reference>